<accession>A0A443RV34</accession>
<dbReference type="Proteomes" id="UP000288716">
    <property type="component" value="Unassembled WGS sequence"/>
</dbReference>
<keyword evidence="2" id="KW-1185">Reference proteome</keyword>
<dbReference type="InterPro" id="IPR029063">
    <property type="entry name" value="SAM-dependent_MTases_sf"/>
</dbReference>
<dbReference type="OrthoDB" id="8300214at2759"/>
<dbReference type="SUPFAM" id="SSF53335">
    <property type="entry name" value="S-adenosyl-L-methionine-dependent methyltransferases"/>
    <property type="match status" value="1"/>
</dbReference>
<dbReference type="VEuPathDB" id="VectorBase:LDEU012940"/>
<evidence type="ECO:0000313" key="1">
    <source>
        <dbReference type="EMBL" id="RWS19100.1"/>
    </source>
</evidence>
<dbReference type="AlphaFoldDB" id="A0A443RV34"/>
<protein>
    <submittedName>
        <fullName evidence="1">Cyclopropane-fatty-acyl-phospholipid synthase-like protein</fullName>
    </submittedName>
</protein>
<dbReference type="Gene3D" id="3.40.50.150">
    <property type="entry name" value="Vaccinia Virus protein VP39"/>
    <property type="match status" value="1"/>
</dbReference>
<dbReference type="EMBL" id="NCKV01030236">
    <property type="protein sequence ID" value="RWS19100.1"/>
    <property type="molecule type" value="Genomic_DNA"/>
</dbReference>
<gene>
    <name evidence="1" type="ORF">B4U80_12355</name>
</gene>
<evidence type="ECO:0000313" key="2">
    <source>
        <dbReference type="Proteomes" id="UP000288716"/>
    </source>
</evidence>
<organism evidence="1 2">
    <name type="scientific">Leptotrombidium deliense</name>
    <dbReference type="NCBI Taxonomy" id="299467"/>
    <lineage>
        <taxon>Eukaryota</taxon>
        <taxon>Metazoa</taxon>
        <taxon>Ecdysozoa</taxon>
        <taxon>Arthropoda</taxon>
        <taxon>Chelicerata</taxon>
        <taxon>Arachnida</taxon>
        <taxon>Acari</taxon>
        <taxon>Acariformes</taxon>
        <taxon>Trombidiformes</taxon>
        <taxon>Prostigmata</taxon>
        <taxon>Anystina</taxon>
        <taxon>Parasitengona</taxon>
        <taxon>Trombiculoidea</taxon>
        <taxon>Trombiculidae</taxon>
        <taxon>Leptotrombidium</taxon>
    </lineage>
</organism>
<name>A0A443RV34_9ACAR</name>
<comment type="caution">
    <text evidence="1">The sequence shown here is derived from an EMBL/GenBank/DDBJ whole genome shotgun (WGS) entry which is preliminary data.</text>
</comment>
<reference evidence="1 2" key="1">
    <citation type="journal article" date="2018" name="Gigascience">
        <title>Genomes of trombidid mites reveal novel predicted allergens and laterally-transferred genes associated with secondary metabolism.</title>
        <authorList>
            <person name="Dong X."/>
            <person name="Chaisiri K."/>
            <person name="Xia D."/>
            <person name="Armstrong S.D."/>
            <person name="Fang Y."/>
            <person name="Donnelly M.J."/>
            <person name="Kadowaki T."/>
            <person name="McGarry J.W."/>
            <person name="Darby A.C."/>
            <person name="Makepeace B.L."/>
        </authorList>
    </citation>
    <scope>NUCLEOTIDE SEQUENCE [LARGE SCALE GENOMIC DNA]</scope>
    <source>
        <strain evidence="1">UoL-UT</strain>
    </source>
</reference>
<sequence>SIEDMFVIEDVKNLRADFAKTVWHWIQKTDKNWEKLVNHCGLKMTRGIKGVNSNTFGMVEEGYMQIYQFVLSKNGLITGYQTTV</sequence>
<proteinExistence type="predicted"/>
<feature type="non-terminal residue" evidence="1">
    <location>
        <position position="1"/>
    </location>
</feature>